<feature type="domain" description="Peptidase M61 N-terminal" evidence="2">
    <location>
        <begin position="61"/>
        <end position="232"/>
    </location>
</feature>
<dbReference type="SUPFAM" id="SSF50156">
    <property type="entry name" value="PDZ domain-like"/>
    <property type="match status" value="1"/>
</dbReference>
<name>A0A7Z2NYF5_9SPHN</name>
<sequence>MLTALLLGTAPLSAATALHTPLAAPHADGAGAPGNSQPAAFAMDQRLPQPRDIAYPGTIRLDVDATDTARGIFRVRERIPVAAPGPMTLLFPKWLQGNHAPRGEIEKLAGLTIRARGRELAWRRDPFDAYAFHVDVPTGVEALELSFEFLSATAPGQGRIVVTPDMLNLQFNSVSLYPAGYYARRIPVEARVTYPAGWTAASGLPATVDGQVYRYQRTDYETLLDSPVFAGRHFRAEQLAPDVRLNMVADSASDLAAATPEQIDAHRRLVDQAIKLFGARHYDRYEFLLALTDQMGGIGLEHHRSSENGVDPDYFRKWNDGPGRRNLLPHEFAHSWNGKYRRPKGLWVPDHNTPTRNSLLWVYEGQTQFWGYVLGARSGLFTKQETLDAFAAIAAGLDQRPARSWRHLEDTTYDPVISARRPKGWTSWQRSEDYYSEGMLIWLEADALLRRLTGDARGMDDFARAFFGGRDRDWGVVTYDLDDIVQTLGQLAPYDWAGFLKARQFEHAKGAPLAGLTESGYQLVYTDEPTAYWRDVEKRSGTIDLSFSGGLSVDKDKKIAGIVWDSPAFKAGLTVGTEIVAVGDRPYAPELLKDAIAAAARAKLPIPLTIRRFGRFEQLSLDWTGGLRYPRLAKTGPAEGPLDRLLAPR</sequence>
<dbReference type="InterPro" id="IPR027268">
    <property type="entry name" value="Peptidase_M4/M1_CTD_sf"/>
</dbReference>
<dbReference type="InterPro" id="IPR024191">
    <property type="entry name" value="Peptidase_M61"/>
</dbReference>
<feature type="domain" description="Peptidase M61 catalytic" evidence="1">
    <location>
        <begin position="325"/>
        <end position="441"/>
    </location>
</feature>
<reference evidence="3 4" key="1">
    <citation type="submission" date="2020-01" db="EMBL/GenBank/DDBJ databases">
        <title>Sphingomonas sp. C33 whole genome sequece.</title>
        <authorList>
            <person name="Park C."/>
        </authorList>
    </citation>
    <scope>NUCLEOTIDE SEQUENCE [LARGE SCALE GENOMIC DNA]</scope>
    <source>
        <strain evidence="3 4">C33</strain>
    </source>
</reference>
<evidence type="ECO:0000259" key="2">
    <source>
        <dbReference type="Pfam" id="PF17899"/>
    </source>
</evidence>
<keyword evidence="4" id="KW-1185">Reference proteome</keyword>
<dbReference type="InterPro" id="IPR036034">
    <property type="entry name" value="PDZ_sf"/>
</dbReference>
<dbReference type="Gene3D" id="2.60.40.3650">
    <property type="match status" value="1"/>
</dbReference>
<dbReference type="InterPro" id="IPR007963">
    <property type="entry name" value="Peptidase_M61_catalytic"/>
</dbReference>
<dbReference type="Proteomes" id="UP000464468">
    <property type="component" value="Chromosome"/>
</dbReference>
<organism evidence="3 4">
    <name type="scientific">Sphingomonas changnyeongensis</name>
    <dbReference type="NCBI Taxonomy" id="2698679"/>
    <lineage>
        <taxon>Bacteria</taxon>
        <taxon>Pseudomonadati</taxon>
        <taxon>Pseudomonadota</taxon>
        <taxon>Alphaproteobacteria</taxon>
        <taxon>Sphingomonadales</taxon>
        <taxon>Sphingomonadaceae</taxon>
        <taxon>Sphingomonas</taxon>
    </lineage>
</organism>
<protein>
    <submittedName>
        <fullName evidence="3">Peptidase M61</fullName>
    </submittedName>
</protein>
<dbReference type="KEGG" id="schy:GVO57_02115"/>
<accession>A0A7Z2NYF5</accession>
<dbReference type="PIRSF" id="PIRSF016493">
    <property type="entry name" value="Glycyl_aminpptds"/>
    <property type="match status" value="1"/>
</dbReference>
<dbReference type="Pfam" id="PF17899">
    <property type="entry name" value="Peptidase_M61_N"/>
    <property type="match status" value="1"/>
</dbReference>
<dbReference type="EMBL" id="CP047895">
    <property type="protein sequence ID" value="QHL91734.1"/>
    <property type="molecule type" value="Genomic_DNA"/>
</dbReference>
<evidence type="ECO:0000313" key="3">
    <source>
        <dbReference type="EMBL" id="QHL91734.1"/>
    </source>
</evidence>
<evidence type="ECO:0000259" key="1">
    <source>
        <dbReference type="Pfam" id="PF05299"/>
    </source>
</evidence>
<proteinExistence type="predicted"/>
<dbReference type="InterPro" id="IPR040756">
    <property type="entry name" value="Peptidase_M61_N"/>
</dbReference>
<dbReference type="AlphaFoldDB" id="A0A7Z2NYF5"/>
<gene>
    <name evidence="3" type="ORF">GVO57_02115</name>
</gene>
<dbReference type="Gene3D" id="1.10.390.10">
    <property type="entry name" value="Neutral Protease Domain 2"/>
    <property type="match status" value="1"/>
</dbReference>
<evidence type="ECO:0000313" key="4">
    <source>
        <dbReference type="Proteomes" id="UP000464468"/>
    </source>
</evidence>
<dbReference type="Pfam" id="PF05299">
    <property type="entry name" value="Peptidase_M61"/>
    <property type="match status" value="1"/>
</dbReference>
<dbReference type="Gene3D" id="2.30.42.10">
    <property type="match status" value="1"/>
</dbReference>